<reference evidence="1" key="1">
    <citation type="submission" date="2018-02" db="EMBL/GenBank/DDBJ databases">
        <title>Rhizophora mucronata_Transcriptome.</title>
        <authorList>
            <person name="Meera S.P."/>
            <person name="Sreeshan A."/>
            <person name="Augustine A."/>
        </authorList>
    </citation>
    <scope>NUCLEOTIDE SEQUENCE</scope>
    <source>
        <tissue evidence="1">Leaf</tissue>
    </source>
</reference>
<evidence type="ECO:0000313" key="1">
    <source>
        <dbReference type="EMBL" id="MBX32076.1"/>
    </source>
</evidence>
<dbReference type="AlphaFoldDB" id="A0A2P2MPE7"/>
<name>A0A2P2MPE7_RHIMU</name>
<organism evidence="1">
    <name type="scientific">Rhizophora mucronata</name>
    <name type="common">Asiatic mangrove</name>
    <dbReference type="NCBI Taxonomy" id="61149"/>
    <lineage>
        <taxon>Eukaryota</taxon>
        <taxon>Viridiplantae</taxon>
        <taxon>Streptophyta</taxon>
        <taxon>Embryophyta</taxon>
        <taxon>Tracheophyta</taxon>
        <taxon>Spermatophyta</taxon>
        <taxon>Magnoliopsida</taxon>
        <taxon>eudicotyledons</taxon>
        <taxon>Gunneridae</taxon>
        <taxon>Pentapetalae</taxon>
        <taxon>rosids</taxon>
        <taxon>fabids</taxon>
        <taxon>Malpighiales</taxon>
        <taxon>Rhizophoraceae</taxon>
        <taxon>Rhizophora</taxon>
    </lineage>
</organism>
<proteinExistence type="predicted"/>
<dbReference type="EMBL" id="GGEC01051592">
    <property type="protein sequence ID" value="MBX32076.1"/>
    <property type="molecule type" value="Transcribed_RNA"/>
</dbReference>
<sequence length="19" mass="2222">MRTVQQFLLLLLGIEFGSR</sequence>
<protein>
    <submittedName>
        <fullName evidence="1">Uncharacterized protein</fullName>
    </submittedName>
</protein>
<accession>A0A2P2MPE7</accession>